<name>E3JWF8_PUCGT</name>
<dbReference type="AlphaFoldDB" id="E3JWF8"/>
<dbReference type="KEGG" id="pgr:PGTG_02824"/>
<dbReference type="OrthoDB" id="2506278at2759"/>
<reference evidence="2" key="2">
    <citation type="journal article" date="2011" name="Proc. Natl. Acad. Sci. U.S.A.">
        <title>Obligate biotrophy features unraveled by the genomic analysis of rust fungi.</title>
        <authorList>
            <person name="Duplessis S."/>
            <person name="Cuomo C.A."/>
            <person name="Lin Y.-C."/>
            <person name="Aerts A."/>
            <person name="Tisserant E."/>
            <person name="Veneault-Fourrey C."/>
            <person name="Joly D.L."/>
            <person name="Hacquard S."/>
            <person name="Amselem J."/>
            <person name="Cantarel B.L."/>
            <person name="Chiu R."/>
            <person name="Coutinho P.M."/>
            <person name="Feau N."/>
            <person name="Field M."/>
            <person name="Frey P."/>
            <person name="Gelhaye E."/>
            <person name="Goldberg J."/>
            <person name="Grabherr M.G."/>
            <person name="Kodira C.D."/>
            <person name="Kohler A."/>
            <person name="Kuees U."/>
            <person name="Lindquist E.A."/>
            <person name="Lucas S.M."/>
            <person name="Mago R."/>
            <person name="Mauceli E."/>
            <person name="Morin E."/>
            <person name="Murat C."/>
            <person name="Pangilinan J.L."/>
            <person name="Park R."/>
            <person name="Pearson M."/>
            <person name="Quesneville H."/>
            <person name="Rouhier N."/>
            <person name="Sakthikumar S."/>
            <person name="Salamov A.A."/>
            <person name="Schmutz J."/>
            <person name="Selles B."/>
            <person name="Shapiro H."/>
            <person name="Tanguay P."/>
            <person name="Tuskan G.A."/>
            <person name="Henrissat B."/>
            <person name="Van de Peer Y."/>
            <person name="Rouze P."/>
            <person name="Ellis J.G."/>
            <person name="Dodds P.N."/>
            <person name="Schein J.E."/>
            <person name="Zhong S."/>
            <person name="Hamelin R.C."/>
            <person name="Grigoriev I.V."/>
            <person name="Szabo L.J."/>
            <person name="Martin F."/>
        </authorList>
    </citation>
    <scope>NUCLEOTIDE SEQUENCE [LARGE SCALE GENOMIC DNA]</scope>
    <source>
        <strain evidence="2">CRL 75-36-700-3 / race SCCL</strain>
    </source>
</reference>
<proteinExistence type="predicted"/>
<evidence type="ECO:0000313" key="2">
    <source>
        <dbReference type="Proteomes" id="UP000008783"/>
    </source>
</evidence>
<organism evidence="1 2">
    <name type="scientific">Puccinia graminis f. sp. tritici (strain CRL 75-36-700-3 / race SCCL)</name>
    <name type="common">Black stem rust fungus</name>
    <dbReference type="NCBI Taxonomy" id="418459"/>
    <lineage>
        <taxon>Eukaryota</taxon>
        <taxon>Fungi</taxon>
        <taxon>Dikarya</taxon>
        <taxon>Basidiomycota</taxon>
        <taxon>Pucciniomycotina</taxon>
        <taxon>Pucciniomycetes</taxon>
        <taxon>Pucciniales</taxon>
        <taxon>Pucciniaceae</taxon>
        <taxon>Puccinia</taxon>
    </lineage>
</organism>
<accession>E3JWF8</accession>
<evidence type="ECO:0000313" key="1">
    <source>
        <dbReference type="EMBL" id="EFP76383.1"/>
    </source>
</evidence>
<dbReference type="HOGENOM" id="CLU_2085970_0_0_1"/>
<gene>
    <name evidence="1" type="ORF">PGTG_02824</name>
</gene>
<dbReference type="EMBL" id="DS178265">
    <property type="protein sequence ID" value="EFP76383.1"/>
    <property type="molecule type" value="Genomic_DNA"/>
</dbReference>
<protein>
    <submittedName>
        <fullName evidence="1">Uncharacterized protein</fullName>
    </submittedName>
</protein>
<dbReference type="Proteomes" id="UP000008783">
    <property type="component" value="Unassembled WGS sequence"/>
</dbReference>
<reference key="1">
    <citation type="submission" date="2007-01" db="EMBL/GenBank/DDBJ databases">
        <title>The Genome Sequence of Puccinia graminis f. sp. tritici Strain CRL 75-36-700-3.</title>
        <authorList>
            <consortium name="The Broad Institute Genome Sequencing Platform"/>
            <person name="Birren B."/>
            <person name="Lander E."/>
            <person name="Galagan J."/>
            <person name="Nusbaum C."/>
            <person name="Devon K."/>
            <person name="Cuomo C."/>
            <person name="Jaffe D."/>
            <person name="Butler J."/>
            <person name="Alvarez P."/>
            <person name="Gnerre S."/>
            <person name="Grabherr M."/>
            <person name="Mauceli E."/>
            <person name="Brockman W."/>
            <person name="Young S."/>
            <person name="LaButti K."/>
            <person name="Sykes S."/>
            <person name="DeCaprio D."/>
            <person name="Crawford M."/>
            <person name="Koehrsen M."/>
            <person name="Engels R."/>
            <person name="Montgomery P."/>
            <person name="Pearson M."/>
            <person name="Howarth C."/>
            <person name="Larson L."/>
            <person name="White J."/>
            <person name="Zeng Q."/>
            <person name="Kodira C."/>
            <person name="Yandava C."/>
            <person name="Alvarado L."/>
            <person name="O'Leary S."/>
            <person name="Szabo L."/>
            <person name="Dean R."/>
            <person name="Schein J."/>
        </authorList>
    </citation>
    <scope>NUCLEOTIDE SEQUENCE</scope>
    <source>
        <strain>CRL 75-36-700-3</strain>
    </source>
</reference>
<dbReference type="GeneID" id="10534276"/>
<dbReference type="InParanoid" id="E3JWF8"/>
<dbReference type="RefSeq" id="XP_003320802.1">
    <property type="nucleotide sequence ID" value="XM_003320754.1"/>
</dbReference>
<keyword evidence="2" id="KW-1185">Reference proteome</keyword>
<dbReference type="VEuPathDB" id="FungiDB:PGTG_02824"/>
<sequence length="117" mass="13771">MDISNFIKRLEYAKQIDGALGFKIVLQIIFFVEGKTLVKEVQEMAKKENHDWERLKEPMVLRWGKMMPLLKHTRNNLDQLLLTMCASGIKTQQEFQNFCIKIDNLVAYLVQCQHMGR</sequence>